<dbReference type="STRING" id="45354.A0A1L0C1K7"/>
<evidence type="ECO:0000313" key="7">
    <source>
        <dbReference type="EMBL" id="SGZ57463.1"/>
    </source>
</evidence>
<dbReference type="InterPro" id="IPR001680">
    <property type="entry name" value="WD40_rpt"/>
</dbReference>
<dbReference type="PROSITE" id="PS50082">
    <property type="entry name" value="WD_REPEATS_2"/>
    <property type="match status" value="1"/>
</dbReference>
<evidence type="ECO:0000256" key="3">
    <source>
        <dbReference type="ARBA" id="ARBA00022574"/>
    </source>
</evidence>
<keyword evidence="8" id="KW-1185">Reference proteome</keyword>
<evidence type="ECO:0000256" key="4">
    <source>
        <dbReference type="ARBA" id="ARBA00022737"/>
    </source>
</evidence>
<name>A0A1L0C1K7_9ASCO</name>
<accession>A0A1L0C1K7</accession>
<dbReference type="InterPro" id="IPR015943">
    <property type="entry name" value="WD40/YVTN_repeat-like_dom_sf"/>
</dbReference>
<keyword evidence="4" id="KW-0677">Repeat</keyword>
<keyword evidence="2" id="KW-0963">Cytoplasm</keyword>
<dbReference type="AlphaFoldDB" id="A0A1L0C1K7"/>
<comment type="subcellular location">
    <subcellularLocation>
        <location evidence="1">Cytoplasm</location>
    </subcellularLocation>
</comment>
<dbReference type="GO" id="GO:0045504">
    <property type="term" value="F:dynein heavy chain binding"/>
    <property type="evidence" value="ECO:0007669"/>
    <property type="project" value="TreeGrafter"/>
</dbReference>
<evidence type="ECO:0000256" key="1">
    <source>
        <dbReference type="ARBA" id="ARBA00004496"/>
    </source>
</evidence>
<evidence type="ECO:0000256" key="2">
    <source>
        <dbReference type="ARBA" id="ARBA00022490"/>
    </source>
</evidence>
<evidence type="ECO:0000313" key="8">
    <source>
        <dbReference type="Proteomes" id="UP000182334"/>
    </source>
</evidence>
<evidence type="ECO:0000256" key="6">
    <source>
        <dbReference type="SAM" id="MobiDB-lite"/>
    </source>
</evidence>
<dbReference type="PANTHER" id="PTHR12442">
    <property type="entry name" value="DYNEIN INTERMEDIATE CHAIN"/>
    <property type="match status" value="1"/>
</dbReference>
<dbReference type="Gene3D" id="2.130.10.10">
    <property type="entry name" value="YVTN repeat-like/Quinoprotein amine dehydrogenase"/>
    <property type="match status" value="2"/>
</dbReference>
<evidence type="ECO:0000256" key="5">
    <source>
        <dbReference type="PROSITE-ProRule" id="PRU00221"/>
    </source>
</evidence>
<protein>
    <submittedName>
        <fullName evidence="7">CIC11C00000004910</fullName>
    </submittedName>
</protein>
<dbReference type="SMART" id="SM00320">
    <property type="entry name" value="WD40"/>
    <property type="match status" value="4"/>
</dbReference>
<dbReference type="InterPro" id="IPR036322">
    <property type="entry name" value="WD40_repeat_dom_sf"/>
</dbReference>
<dbReference type="GO" id="GO:0045503">
    <property type="term" value="F:dynein light chain binding"/>
    <property type="evidence" value="ECO:0007669"/>
    <property type="project" value="TreeGrafter"/>
</dbReference>
<dbReference type="OrthoDB" id="366230at2759"/>
<dbReference type="Proteomes" id="UP000182334">
    <property type="component" value="Chromosome VI"/>
</dbReference>
<keyword evidence="3 5" id="KW-0853">WD repeat</keyword>
<feature type="region of interest" description="Disordered" evidence="6">
    <location>
        <begin position="51"/>
        <end position="110"/>
    </location>
</feature>
<dbReference type="GO" id="GO:0005737">
    <property type="term" value="C:cytoplasm"/>
    <property type="evidence" value="ECO:0007669"/>
    <property type="project" value="UniProtKB-SubCell"/>
</dbReference>
<feature type="repeat" description="WD" evidence="5">
    <location>
        <begin position="523"/>
        <end position="552"/>
    </location>
</feature>
<proteinExistence type="predicted"/>
<dbReference type="PANTHER" id="PTHR12442:SF22">
    <property type="entry name" value="CYTOPLASMIC DYNEIN 1 INTERMEDIATE CHAIN-RELATED"/>
    <property type="match status" value="1"/>
</dbReference>
<dbReference type="EMBL" id="LT635761">
    <property type="protein sequence ID" value="SGZ57463.1"/>
    <property type="molecule type" value="Genomic_DNA"/>
</dbReference>
<reference evidence="7 8" key="1">
    <citation type="submission" date="2016-10" db="EMBL/GenBank/DDBJ databases">
        <authorList>
            <person name="de Groot N.N."/>
        </authorList>
    </citation>
    <scope>NUCLEOTIDE SEQUENCE [LARGE SCALE GENOMIC DNA]</scope>
    <source>
        <strain evidence="7 8">CBS 141442</strain>
    </source>
</reference>
<dbReference type="InterPro" id="IPR050687">
    <property type="entry name" value="Dynein_IC"/>
</dbReference>
<sequence>MDRQALLEQKRQRLQELKQRRSELQKSSTVSQVPSLPVLVKVDFAVQVDPPAVNTHQTAPTSDIRPNEHRSDVKRFDKAVQTEFEEDSDIGEIPSQPSTKENIKEENELDPVETTGLTTQELVEEALEDQLAQSKLGFSFSNLRLGVKDPGTVQEDTKEPFNVANGLSHFLDRPITHISTVIQFPELILVGYGRSKEKKLDDISGSAGLAVIFNRNAFPMVPEFFLQCTSPITAIEFNTTDPFKIVAGLENGRVVMWDLTEVNPTQIAVLPTLQTTTLAASTNTSNHRYIHHTSPIVRIHQLDANSQLSSSIVSVSSEGILNMWSPNFLAFPKVDSVRLSGESERLKDQFSLTDSLFLLSHLRFTDEVHLAKSPEMRFLNQALVSSKNGHIYRLSNNKDKNCIALEYSVIEDQSPQVSLSVTSMAELPVSSTISIIVSGHNDWQLRVWDLAKKKPIASIPTATVVTKIVARPGHPFHIITLGSVNPPKIGPCIQFWDLQARLMSPVSTFSIIDKTCRATTACFTPDGSHVMVAFADGDINIWEIEESRLDAITSITANISIDEGIVPLLKSV</sequence>
<organism evidence="7 8">
    <name type="scientific">Sungouiella intermedia</name>
    <dbReference type="NCBI Taxonomy" id="45354"/>
    <lineage>
        <taxon>Eukaryota</taxon>
        <taxon>Fungi</taxon>
        <taxon>Dikarya</taxon>
        <taxon>Ascomycota</taxon>
        <taxon>Saccharomycotina</taxon>
        <taxon>Pichiomycetes</taxon>
        <taxon>Metschnikowiaceae</taxon>
        <taxon>Sungouiella</taxon>
    </lineage>
</organism>
<feature type="compositionally biased region" description="Basic and acidic residues" evidence="6">
    <location>
        <begin position="65"/>
        <end position="80"/>
    </location>
</feature>
<dbReference type="GO" id="GO:0005868">
    <property type="term" value="C:cytoplasmic dynein complex"/>
    <property type="evidence" value="ECO:0007669"/>
    <property type="project" value="TreeGrafter"/>
</dbReference>
<dbReference type="SUPFAM" id="SSF50978">
    <property type="entry name" value="WD40 repeat-like"/>
    <property type="match status" value="1"/>
</dbReference>
<dbReference type="GO" id="GO:0010970">
    <property type="term" value="P:transport along microtubule"/>
    <property type="evidence" value="ECO:0007669"/>
    <property type="project" value="TreeGrafter"/>
</dbReference>
<gene>
    <name evidence="7" type="ORF">SAMEA4029010_CIC11G00000004910</name>
</gene>